<gene>
    <name evidence="1" type="ORF">SAMN04487988_10248</name>
</gene>
<sequence>MKLIQLVFENIKYKFNTVKRYFIYIYDNQKVEIGIDHPLLTKHFHLIQTTIRQKLTPHHKPNNSFIKTKYQRYSSSQIQECGVVITQKN</sequence>
<dbReference type="STRING" id="435880.SAMN04487988_10248"/>
<organism evidence="1 2">
    <name type="scientific">Algoriphagus hitonicola</name>
    <dbReference type="NCBI Taxonomy" id="435880"/>
    <lineage>
        <taxon>Bacteria</taxon>
        <taxon>Pseudomonadati</taxon>
        <taxon>Bacteroidota</taxon>
        <taxon>Cytophagia</taxon>
        <taxon>Cytophagales</taxon>
        <taxon>Cyclobacteriaceae</taxon>
        <taxon>Algoriphagus</taxon>
    </lineage>
</organism>
<proteinExistence type="predicted"/>
<evidence type="ECO:0000313" key="2">
    <source>
        <dbReference type="Proteomes" id="UP000199642"/>
    </source>
</evidence>
<dbReference type="Proteomes" id="UP000199642">
    <property type="component" value="Unassembled WGS sequence"/>
</dbReference>
<protein>
    <submittedName>
        <fullName evidence="1">Uncharacterized protein</fullName>
    </submittedName>
</protein>
<dbReference type="EMBL" id="FOPC01000002">
    <property type="protein sequence ID" value="SFG21445.1"/>
    <property type="molecule type" value="Genomic_DNA"/>
</dbReference>
<dbReference type="AlphaFoldDB" id="A0A1I2PYU4"/>
<evidence type="ECO:0000313" key="1">
    <source>
        <dbReference type="EMBL" id="SFG21445.1"/>
    </source>
</evidence>
<name>A0A1I2PYU4_9BACT</name>
<accession>A0A1I2PYU4</accession>
<keyword evidence="2" id="KW-1185">Reference proteome</keyword>
<reference evidence="2" key="1">
    <citation type="submission" date="2016-10" db="EMBL/GenBank/DDBJ databases">
        <authorList>
            <person name="Varghese N."/>
            <person name="Submissions S."/>
        </authorList>
    </citation>
    <scope>NUCLEOTIDE SEQUENCE [LARGE SCALE GENOMIC DNA]</scope>
    <source>
        <strain evidence="2">DSM 19315</strain>
    </source>
</reference>